<dbReference type="Pfam" id="PF00753">
    <property type="entry name" value="Lactamase_B"/>
    <property type="match status" value="1"/>
</dbReference>
<proteinExistence type="predicted"/>
<gene>
    <name evidence="4" type="ordered locus">Mtc_2142</name>
</gene>
<sequence>MEVKGIQIKFLGAAREVGRSAFLLNDKVLLDYGIKPSDPPEYPVGSPRPETVVISHGHLDHCGVVPNLMDLEPVVLATPPTKHLTRLLAEDTLEIAERCCVPPFDPVDMQVLSRRTMVLDYLEDYSTEDYTITFLDAGHIPGSALTYVEFGDDTLLYTGDIKNSDTRLLNGSKIHYPEARALLVESTYFGKEHQDRKALEERFIESIRYTLDTGGNVVIPCFAIGRTQEILMILKEHGIGCFVDGMGVDVTDMLLKQPEYLKDSGRLKAAYGNATTVKGKMRRAVLDEPSVVVTTAGMLNGGPVLYYLKQIYDDPHDKLILTGFQVEGTNGRMALDTNTVEVDGEVLPLRCKLEQYSFSAHSGDSELKAIVKHMCDKGTEKVFCVHGDNTEAFAEWVRSEIGVDAYAPRLGEEYTV</sequence>
<dbReference type="InterPro" id="IPR050698">
    <property type="entry name" value="MBL"/>
</dbReference>
<dbReference type="InterPro" id="IPR001279">
    <property type="entry name" value="Metallo-B-lactamas"/>
</dbReference>
<keyword evidence="5" id="KW-1185">Reference proteome</keyword>
<evidence type="ECO:0000313" key="5">
    <source>
        <dbReference type="Proteomes" id="UP000005233"/>
    </source>
</evidence>
<feature type="domain" description="Metallo-beta-lactamase" evidence="2">
    <location>
        <begin position="18"/>
        <end position="202"/>
    </location>
</feature>
<dbReference type="PANTHER" id="PTHR11203">
    <property type="entry name" value="CLEAVAGE AND POLYADENYLATION SPECIFICITY FACTOR FAMILY MEMBER"/>
    <property type="match status" value="1"/>
</dbReference>
<dbReference type="Proteomes" id="UP000005233">
    <property type="component" value="Chromosome"/>
</dbReference>
<evidence type="ECO:0000313" key="4">
    <source>
        <dbReference type="EMBL" id="AFD00880.1"/>
    </source>
</evidence>
<dbReference type="SMART" id="SM00849">
    <property type="entry name" value="Lactamase_B"/>
    <property type="match status" value="1"/>
</dbReference>
<dbReference type="AlphaFoldDB" id="H8I862"/>
<evidence type="ECO:0000256" key="1">
    <source>
        <dbReference type="ARBA" id="ARBA00022801"/>
    </source>
</evidence>
<name>H8I862_METCZ</name>
<keyword evidence="4" id="KW-0269">Exonuclease</keyword>
<dbReference type="Pfam" id="PF10996">
    <property type="entry name" value="Beta-Casp"/>
    <property type="match status" value="1"/>
</dbReference>
<dbReference type="EMBL" id="CP003243">
    <property type="protein sequence ID" value="AFD00880.1"/>
    <property type="molecule type" value="Genomic_DNA"/>
</dbReference>
<dbReference type="InterPro" id="IPR036866">
    <property type="entry name" value="RibonucZ/Hydroxyglut_hydro"/>
</dbReference>
<organism evidence="4 5">
    <name type="scientific">Methanocella conradii (strain DSM 24694 / JCM 17849 / CGMCC 1.5162 / HZ254)</name>
    <dbReference type="NCBI Taxonomy" id="1041930"/>
    <lineage>
        <taxon>Archaea</taxon>
        <taxon>Methanobacteriati</taxon>
        <taxon>Methanobacteriota</taxon>
        <taxon>Stenosarchaea group</taxon>
        <taxon>Methanomicrobia</taxon>
        <taxon>Methanocellales</taxon>
        <taxon>Methanocellaceae</taxon>
        <taxon>Methanocella</taxon>
    </lineage>
</organism>
<feature type="domain" description="Beta-Casp" evidence="3">
    <location>
        <begin position="227"/>
        <end position="334"/>
    </location>
</feature>
<dbReference type="KEGG" id="mez:Mtc_2142"/>
<evidence type="ECO:0000259" key="2">
    <source>
        <dbReference type="SMART" id="SM00849"/>
    </source>
</evidence>
<dbReference type="CDD" id="cd16295">
    <property type="entry name" value="TTHA0252-CPSF-like_MBL-fold"/>
    <property type="match status" value="1"/>
</dbReference>
<dbReference type="SMART" id="SM01027">
    <property type="entry name" value="Beta-Casp"/>
    <property type="match status" value="1"/>
</dbReference>
<reference evidence="4 5" key="1">
    <citation type="journal article" date="2012" name="J. Bacteriol.">
        <title>Complete genome sequence of a thermophilic methanogen, Methanocella conradii HZ254, isolated from Chinese rice field soil.</title>
        <authorList>
            <person name="Lu Z."/>
            <person name="Lu Y."/>
        </authorList>
    </citation>
    <scope>NUCLEOTIDE SEQUENCE [LARGE SCALE GENOMIC DNA]</scope>
    <source>
        <strain evidence="5">DSM 24694 / JCM 17849 / CGMCC 1.5162 / HZ254</strain>
    </source>
</reference>
<dbReference type="Gene3D" id="3.60.15.10">
    <property type="entry name" value="Ribonuclease Z/Hydroxyacylglutathione hydrolase-like"/>
    <property type="match status" value="1"/>
</dbReference>
<dbReference type="GeneID" id="11972299"/>
<dbReference type="PANTHER" id="PTHR11203:SF52">
    <property type="entry name" value="MRNA 3-END PROCESSING FACTOR"/>
    <property type="match status" value="1"/>
</dbReference>
<dbReference type="RefSeq" id="WP_014406711.1">
    <property type="nucleotide sequence ID" value="NC_017034.1"/>
</dbReference>
<dbReference type="SUPFAM" id="SSF56281">
    <property type="entry name" value="Metallo-hydrolase/oxidoreductase"/>
    <property type="match status" value="1"/>
</dbReference>
<dbReference type="STRING" id="1041930.Mtc_2142"/>
<dbReference type="InterPro" id="IPR022712">
    <property type="entry name" value="Beta_Casp"/>
</dbReference>
<evidence type="ECO:0000259" key="3">
    <source>
        <dbReference type="SMART" id="SM01027"/>
    </source>
</evidence>
<dbReference type="GO" id="GO:0004527">
    <property type="term" value="F:exonuclease activity"/>
    <property type="evidence" value="ECO:0007669"/>
    <property type="project" value="UniProtKB-KW"/>
</dbReference>
<accession>H8I862</accession>
<dbReference type="HOGENOM" id="CLU_009673_5_1_2"/>
<dbReference type="GO" id="GO:0004521">
    <property type="term" value="F:RNA endonuclease activity"/>
    <property type="evidence" value="ECO:0007669"/>
    <property type="project" value="TreeGrafter"/>
</dbReference>
<keyword evidence="4" id="KW-0540">Nuclease</keyword>
<dbReference type="eggNOG" id="arCOG00541">
    <property type="taxonomic scope" value="Archaea"/>
</dbReference>
<dbReference type="Pfam" id="PF07521">
    <property type="entry name" value="RMMBL"/>
    <property type="match status" value="1"/>
</dbReference>
<protein>
    <submittedName>
        <fullName evidence="4">Exonuclease of the beta-lactamase fold involved in RNA processing</fullName>
    </submittedName>
</protein>
<dbReference type="InterPro" id="IPR011108">
    <property type="entry name" value="RMMBL"/>
</dbReference>
<keyword evidence="1" id="KW-0378">Hydrolase</keyword>
<dbReference type="Gene3D" id="3.40.50.10890">
    <property type="match status" value="1"/>
</dbReference>